<dbReference type="Gene3D" id="3.30.1360.120">
    <property type="entry name" value="Probable tRNA modification gtpase trme, domain 1"/>
    <property type="match status" value="1"/>
</dbReference>
<dbReference type="NCBIfam" id="TIGR00231">
    <property type="entry name" value="small_GTP"/>
    <property type="match status" value="1"/>
</dbReference>
<keyword evidence="4" id="KW-1185">Reference proteome</keyword>
<dbReference type="CDD" id="cd14858">
    <property type="entry name" value="TrmE_N"/>
    <property type="match status" value="1"/>
</dbReference>
<dbReference type="GO" id="GO:0005525">
    <property type="term" value="F:GTP binding"/>
    <property type="evidence" value="ECO:0007669"/>
    <property type="project" value="InterPro"/>
</dbReference>
<dbReference type="PANTHER" id="PTHR42714">
    <property type="entry name" value="TRNA MODIFICATION GTPASE GTPBP3"/>
    <property type="match status" value="1"/>
</dbReference>
<dbReference type="Gene3D" id="1.20.120.430">
    <property type="entry name" value="tRNA modification GTPase MnmE domain 2"/>
    <property type="match status" value="1"/>
</dbReference>
<dbReference type="Pfam" id="PF01926">
    <property type="entry name" value="MMR_HSR1"/>
    <property type="match status" value="1"/>
</dbReference>
<dbReference type="InterPro" id="IPR027266">
    <property type="entry name" value="TrmE/GcvT-like"/>
</dbReference>
<evidence type="ECO:0000313" key="3">
    <source>
        <dbReference type="EMBL" id="GAB61596.1"/>
    </source>
</evidence>
<dbReference type="EMBL" id="BAFH01000002">
    <property type="protein sequence ID" value="GAB61596.1"/>
    <property type="molecule type" value="Genomic_DNA"/>
</dbReference>
<name>I3IIQ1_9BACT</name>
<dbReference type="InterPro" id="IPR006073">
    <property type="entry name" value="GTP-bd"/>
</dbReference>
<dbReference type="InterPro" id="IPR031168">
    <property type="entry name" value="G_TrmE"/>
</dbReference>
<reference evidence="3 4" key="1">
    <citation type="journal article" date="2012" name="FEBS Lett.">
        <title>Anammox organism KSU-1 expresses a NirK-type copper-containing nitrite reductase instead of a NirS-type with cytochrome cd1.</title>
        <authorList>
            <person name="Hira D."/>
            <person name="Toh H."/>
            <person name="Migita C.T."/>
            <person name="Okubo H."/>
            <person name="Nishiyama T."/>
            <person name="Hattori M."/>
            <person name="Furukawa K."/>
            <person name="Fujii T."/>
        </authorList>
    </citation>
    <scope>NUCLEOTIDE SEQUENCE [LARGE SCALE GENOMIC DNA]</scope>
</reference>
<dbReference type="Proteomes" id="UP000002985">
    <property type="component" value="Unassembled WGS sequence"/>
</dbReference>
<dbReference type="GO" id="GO:0005829">
    <property type="term" value="C:cytosol"/>
    <property type="evidence" value="ECO:0007669"/>
    <property type="project" value="TreeGrafter"/>
</dbReference>
<dbReference type="GO" id="GO:0030488">
    <property type="term" value="P:tRNA methylation"/>
    <property type="evidence" value="ECO:0007669"/>
    <property type="project" value="TreeGrafter"/>
</dbReference>
<gene>
    <name evidence="3" type="ORF">KSU1_B0739</name>
</gene>
<comment type="caution">
    <text evidence="3">The sequence shown here is derived from an EMBL/GenBank/DDBJ whole genome shotgun (WGS) entry which is preliminary data.</text>
</comment>
<dbReference type="eggNOG" id="COG0486">
    <property type="taxonomic scope" value="Bacteria"/>
</dbReference>
<evidence type="ECO:0000259" key="1">
    <source>
        <dbReference type="Pfam" id="PF01926"/>
    </source>
</evidence>
<feature type="domain" description="G" evidence="1">
    <location>
        <begin position="256"/>
        <end position="361"/>
    </location>
</feature>
<dbReference type="STRING" id="247490.KSU1_B0739"/>
<dbReference type="SUPFAM" id="SSF52540">
    <property type="entry name" value="P-loop containing nucleoside triphosphate hydrolases"/>
    <property type="match status" value="1"/>
</dbReference>
<dbReference type="AlphaFoldDB" id="I3IIQ1"/>
<organism evidence="3 4">
    <name type="scientific">Candidatus Jettenia caeni</name>
    <dbReference type="NCBI Taxonomy" id="247490"/>
    <lineage>
        <taxon>Bacteria</taxon>
        <taxon>Pseudomonadati</taxon>
        <taxon>Planctomycetota</taxon>
        <taxon>Candidatus Brocadiia</taxon>
        <taxon>Candidatus Brocadiales</taxon>
        <taxon>Candidatus Brocadiaceae</taxon>
        <taxon>Candidatus Jettenia</taxon>
    </lineage>
</organism>
<proteinExistence type="predicted"/>
<dbReference type="InterPro" id="IPR027368">
    <property type="entry name" value="MnmE_dom2"/>
</dbReference>
<accession>I3IIQ1</accession>
<evidence type="ECO:0000259" key="2">
    <source>
        <dbReference type="Pfam" id="PF10396"/>
    </source>
</evidence>
<dbReference type="InterPro" id="IPR005225">
    <property type="entry name" value="Small_GTP-bd"/>
</dbReference>
<protein>
    <submittedName>
        <fullName evidence="3">tRNA modification GTPase</fullName>
    </submittedName>
</protein>
<dbReference type="InterPro" id="IPR018948">
    <property type="entry name" value="GTP-bd_TrmE_N"/>
</dbReference>
<feature type="domain" description="GTP-binding protein TrmE N-terminal" evidence="2">
    <location>
        <begin position="19"/>
        <end position="122"/>
    </location>
</feature>
<dbReference type="CDD" id="cd04164">
    <property type="entry name" value="trmE"/>
    <property type="match status" value="1"/>
</dbReference>
<dbReference type="Pfam" id="PF10396">
    <property type="entry name" value="TrmE_N"/>
    <property type="match status" value="1"/>
</dbReference>
<dbReference type="GO" id="GO:0002098">
    <property type="term" value="P:tRNA wobble uridine modification"/>
    <property type="evidence" value="ECO:0007669"/>
    <property type="project" value="TreeGrafter"/>
</dbReference>
<dbReference type="Gene3D" id="3.40.50.300">
    <property type="entry name" value="P-loop containing nucleotide triphosphate hydrolases"/>
    <property type="match status" value="1"/>
</dbReference>
<dbReference type="InterPro" id="IPR027417">
    <property type="entry name" value="P-loop_NTPase"/>
</dbReference>
<dbReference type="PANTHER" id="PTHR42714:SF2">
    <property type="entry name" value="TRNA MODIFICATION GTPASE GTPBP3, MITOCHONDRIAL"/>
    <property type="match status" value="1"/>
</dbReference>
<sequence>MQKKDDKRTKNDKLVKHKTIASIVTPLGEGGIGKVMVSGPNAFTIVNKIFTGKGIADLQNAVNQKLYYGYIHDKGQRLDEVILHIIKKEGSFTGEDIVEINCHGGIRVVMRIYECLQSSGAEGVPQDALLQQSFENNKMDFVQKEALQAVVHAHTKLGVKVLLDQHAGALSSALRQGLEIIEGIERAFLKESWYHGAIIHTDQYRGEEKSLIPNLAREGREALLNEKMLSSLENHIRCLLETASLGMALTTPQVLVILGKPNVGKSTIINAILGEERMLVHHEPGTTRDYVSELISVHGVPFEIMDTAGIRDTEDILESMGIEMALEQLQRADKVMAVFDNSRPFDQEDAEILSALSSWSKKKNADDLHQNVNTYKIIPVVNKCDLAARLDRKKIESAVTQPLYSLSARNRDRLEDLKERLVGELDTTYKPMRPIVFTRRQYCLLAKADVVVKQAKNYLNTGDKTCMISGLIDELKKIFTACLEGHGTINIRVETTR</sequence>
<evidence type="ECO:0000313" key="4">
    <source>
        <dbReference type="Proteomes" id="UP000002985"/>
    </source>
</evidence>